<dbReference type="RefSeq" id="WP_244747307.1">
    <property type="nucleotide sequence ID" value="NZ_CP095071.1"/>
</dbReference>
<dbReference type="SUPFAM" id="SSF52172">
    <property type="entry name" value="CheY-like"/>
    <property type="match status" value="1"/>
</dbReference>
<proteinExistence type="predicted"/>
<accession>A0ABY4GRA4</accession>
<keyword evidence="4" id="KW-0597">Phosphoprotein</keyword>
<protein>
    <submittedName>
        <fullName evidence="7">AraC family transcriptional regulator</fullName>
    </submittedName>
</protein>
<evidence type="ECO:0000256" key="1">
    <source>
        <dbReference type="ARBA" id="ARBA00023015"/>
    </source>
</evidence>
<dbReference type="SUPFAM" id="SSF46689">
    <property type="entry name" value="Homeodomain-like"/>
    <property type="match status" value="2"/>
</dbReference>
<feature type="domain" description="Response regulatory" evidence="6">
    <location>
        <begin position="2"/>
        <end position="122"/>
    </location>
</feature>
<dbReference type="InterPro" id="IPR001789">
    <property type="entry name" value="Sig_transdc_resp-reg_receiver"/>
</dbReference>
<dbReference type="InterPro" id="IPR011006">
    <property type="entry name" value="CheY-like_superfamily"/>
</dbReference>
<dbReference type="Pfam" id="PF00072">
    <property type="entry name" value="Response_reg"/>
    <property type="match status" value="1"/>
</dbReference>
<evidence type="ECO:0000256" key="3">
    <source>
        <dbReference type="ARBA" id="ARBA00023163"/>
    </source>
</evidence>
<dbReference type="CDD" id="cd17536">
    <property type="entry name" value="REC_YesN-like"/>
    <property type="match status" value="1"/>
</dbReference>
<keyword evidence="1" id="KW-0805">Transcription regulation</keyword>
<dbReference type="SMART" id="SM00448">
    <property type="entry name" value="REC"/>
    <property type="match status" value="1"/>
</dbReference>
<gene>
    <name evidence="7" type="ORF">MUN87_08570</name>
</gene>
<keyword evidence="3" id="KW-0804">Transcription</keyword>
<evidence type="ECO:0000256" key="4">
    <source>
        <dbReference type="PROSITE-ProRule" id="PRU00169"/>
    </source>
</evidence>
<dbReference type="InterPro" id="IPR018062">
    <property type="entry name" value="HTH_AraC-typ_CS"/>
</dbReference>
<name>A0ABY4GRA4_9BACI</name>
<dbReference type="EMBL" id="CP095071">
    <property type="protein sequence ID" value="UOQ86921.1"/>
    <property type="molecule type" value="Genomic_DNA"/>
</dbReference>
<dbReference type="Pfam" id="PF12833">
    <property type="entry name" value="HTH_18"/>
    <property type="match status" value="1"/>
</dbReference>
<dbReference type="PANTHER" id="PTHR43280">
    <property type="entry name" value="ARAC-FAMILY TRANSCRIPTIONAL REGULATOR"/>
    <property type="match status" value="1"/>
</dbReference>
<dbReference type="SMART" id="SM00342">
    <property type="entry name" value="HTH_ARAC"/>
    <property type="match status" value="1"/>
</dbReference>
<dbReference type="InterPro" id="IPR018060">
    <property type="entry name" value="HTH_AraC"/>
</dbReference>
<evidence type="ECO:0000259" key="5">
    <source>
        <dbReference type="PROSITE" id="PS01124"/>
    </source>
</evidence>
<dbReference type="PANTHER" id="PTHR43280:SF2">
    <property type="entry name" value="HTH-TYPE TRANSCRIPTIONAL REGULATOR EXSA"/>
    <property type="match status" value="1"/>
</dbReference>
<evidence type="ECO:0000313" key="7">
    <source>
        <dbReference type="EMBL" id="UOQ86921.1"/>
    </source>
</evidence>
<dbReference type="PROSITE" id="PS50110">
    <property type="entry name" value="RESPONSE_REGULATORY"/>
    <property type="match status" value="1"/>
</dbReference>
<reference evidence="7 8" key="1">
    <citation type="submission" date="2022-04" db="EMBL/GenBank/DDBJ databases">
        <title>Gracilibacillus sp. isolated from saltern.</title>
        <authorList>
            <person name="Won M."/>
            <person name="Lee C.-M."/>
            <person name="Woen H.-Y."/>
            <person name="Kwon S.-W."/>
        </authorList>
    </citation>
    <scope>NUCLEOTIDE SEQUENCE [LARGE SCALE GENOMIC DNA]</scope>
    <source>
        <strain evidence="7 8">SSPM10-3</strain>
    </source>
</reference>
<dbReference type="PROSITE" id="PS01124">
    <property type="entry name" value="HTH_ARAC_FAMILY_2"/>
    <property type="match status" value="1"/>
</dbReference>
<evidence type="ECO:0000256" key="2">
    <source>
        <dbReference type="ARBA" id="ARBA00023125"/>
    </source>
</evidence>
<feature type="domain" description="HTH araC/xylS-type" evidence="5">
    <location>
        <begin position="244"/>
        <end position="342"/>
    </location>
</feature>
<dbReference type="Proteomes" id="UP000831537">
    <property type="component" value="Chromosome"/>
</dbReference>
<organism evidence="7 8">
    <name type="scientific">Gracilibacillus salinarum</name>
    <dbReference type="NCBI Taxonomy" id="2932255"/>
    <lineage>
        <taxon>Bacteria</taxon>
        <taxon>Bacillati</taxon>
        <taxon>Bacillota</taxon>
        <taxon>Bacilli</taxon>
        <taxon>Bacillales</taxon>
        <taxon>Bacillaceae</taxon>
        <taxon>Gracilibacillus</taxon>
    </lineage>
</organism>
<dbReference type="InterPro" id="IPR009057">
    <property type="entry name" value="Homeodomain-like_sf"/>
</dbReference>
<dbReference type="InterPro" id="IPR020449">
    <property type="entry name" value="Tscrpt_reg_AraC-type_HTH"/>
</dbReference>
<feature type="modified residue" description="4-aspartylphosphate" evidence="4">
    <location>
        <position position="57"/>
    </location>
</feature>
<dbReference type="Gene3D" id="3.40.50.2300">
    <property type="match status" value="1"/>
</dbReference>
<evidence type="ECO:0000313" key="8">
    <source>
        <dbReference type="Proteomes" id="UP000831537"/>
    </source>
</evidence>
<dbReference type="PRINTS" id="PR00032">
    <property type="entry name" value="HTHARAC"/>
</dbReference>
<dbReference type="PROSITE" id="PS00041">
    <property type="entry name" value="HTH_ARAC_FAMILY_1"/>
    <property type="match status" value="1"/>
</dbReference>
<sequence>MNILVVEDEPMILKGISFLLKDYEYPDNEQPTIFMANNGVKAIEYLQSNSFDFIFTDIKMPEMNGFELISKWSQKKTISQWVVISGFNDFEYTRQAIQYGVKDYLLKPVTRKKMNETIERLLTNRENTENSFISIMETQYILEKLGGFIWNLDVKAMKGFFSQWVCKLPEHTINLKIYHNFLKEVLEILVSRLKSKGIKDLTNDELWVKGRTKEELERSFIESCLFIIDKIRMKRKGNVIDPIDAAKEFIEQNLEERLNLSDVADKLGFNPTYFSQLFKKETGESFVEFRRKIRMEKAKELLEMDAMRIIDISNEIGYSDLPHFTKSFKKYTGYTPSEYKQRLGISCT</sequence>
<evidence type="ECO:0000259" key="6">
    <source>
        <dbReference type="PROSITE" id="PS50110"/>
    </source>
</evidence>
<keyword evidence="2" id="KW-0238">DNA-binding</keyword>
<keyword evidence="8" id="KW-1185">Reference proteome</keyword>
<dbReference type="Gene3D" id="1.10.10.60">
    <property type="entry name" value="Homeodomain-like"/>
    <property type="match status" value="2"/>
</dbReference>